<evidence type="ECO:0000256" key="3">
    <source>
        <dbReference type="ARBA" id="ARBA00001923"/>
    </source>
</evidence>
<dbReference type="SMART" id="SM00632">
    <property type="entry name" value="Aamy_C"/>
    <property type="match status" value="1"/>
</dbReference>
<keyword evidence="11 13" id="KW-0326">Glycosidase</keyword>
<feature type="domain" description="Alpha-amylase C-terminal" evidence="15">
    <location>
        <begin position="423"/>
        <end position="512"/>
    </location>
</feature>
<dbReference type="Proteomes" id="UP001152320">
    <property type="component" value="Chromosome 9"/>
</dbReference>
<evidence type="ECO:0000259" key="16">
    <source>
        <dbReference type="SMART" id="SM00642"/>
    </source>
</evidence>
<comment type="caution">
    <text evidence="17">The sequence shown here is derived from an EMBL/GenBank/DDBJ whole genome shotgun (WGS) entry which is preliminary data.</text>
</comment>
<dbReference type="GO" id="GO:0005975">
    <property type="term" value="P:carbohydrate metabolic process"/>
    <property type="evidence" value="ECO:0007669"/>
    <property type="project" value="InterPro"/>
</dbReference>
<protein>
    <recommendedName>
        <fullName evidence="5 13">Alpha-amylase</fullName>
        <ecNumber evidence="5 13">3.2.1.1</ecNumber>
    </recommendedName>
</protein>
<dbReference type="Pfam" id="PF02806">
    <property type="entry name" value="Alpha-amylase_C"/>
    <property type="match status" value="1"/>
</dbReference>
<dbReference type="EC" id="3.2.1.1" evidence="5 13"/>
<feature type="signal peptide" evidence="14">
    <location>
        <begin position="1"/>
        <end position="18"/>
    </location>
</feature>
<dbReference type="InterPro" id="IPR006047">
    <property type="entry name" value="GH13_cat_dom"/>
</dbReference>
<dbReference type="SMART" id="SM00642">
    <property type="entry name" value="Aamy"/>
    <property type="match status" value="1"/>
</dbReference>
<organism evidence="17 18">
    <name type="scientific">Holothuria leucospilota</name>
    <name type="common">Black long sea cucumber</name>
    <name type="synonym">Mertensiothuria leucospilota</name>
    <dbReference type="NCBI Taxonomy" id="206669"/>
    <lineage>
        <taxon>Eukaryota</taxon>
        <taxon>Metazoa</taxon>
        <taxon>Echinodermata</taxon>
        <taxon>Eleutherozoa</taxon>
        <taxon>Echinozoa</taxon>
        <taxon>Holothuroidea</taxon>
        <taxon>Aspidochirotacea</taxon>
        <taxon>Aspidochirotida</taxon>
        <taxon>Holothuriidae</taxon>
        <taxon>Holothuria</taxon>
    </lineage>
</organism>
<name>A0A9Q1H823_HOLLE</name>
<evidence type="ECO:0000256" key="11">
    <source>
        <dbReference type="ARBA" id="ARBA00023295"/>
    </source>
</evidence>
<dbReference type="PANTHER" id="PTHR43447">
    <property type="entry name" value="ALPHA-AMYLASE"/>
    <property type="match status" value="1"/>
</dbReference>
<keyword evidence="18" id="KW-1185">Reference proteome</keyword>
<evidence type="ECO:0000256" key="10">
    <source>
        <dbReference type="ARBA" id="ARBA00023277"/>
    </source>
</evidence>
<dbReference type="InterPro" id="IPR031319">
    <property type="entry name" value="A-amylase_C"/>
</dbReference>
<evidence type="ECO:0000256" key="1">
    <source>
        <dbReference type="ARBA" id="ARBA00000548"/>
    </source>
</evidence>
<keyword evidence="6" id="KW-0479">Metal-binding</keyword>
<evidence type="ECO:0000256" key="14">
    <source>
        <dbReference type="SAM" id="SignalP"/>
    </source>
</evidence>
<dbReference type="EMBL" id="JAIZAY010000009">
    <property type="protein sequence ID" value="KAJ8036524.1"/>
    <property type="molecule type" value="Genomic_DNA"/>
</dbReference>
<dbReference type="Gene3D" id="3.20.20.80">
    <property type="entry name" value="Glycosidases"/>
    <property type="match status" value="1"/>
</dbReference>
<comment type="cofactor">
    <cofactor evidence="3">
        <name>chloride</name>
        <dbReference type="ChEBI" id="CHEBI:17996"/>
    </cofactor>
</comment>
<comment type="similarity">
    <text evidence="4 12">Belongs to the glycosyl hydrolase 13 family.</text>
</comment>
<evidence type="ECO:0000256" key="13">
    <source>
        <dbReference type="RuleBase" id="RU361134"/>
    </source>
</evidence>
<sequence>MRVFILLALAAAVSGVYKDPNIEEGRSAMVHLFEWPWTAVAAECEDYLAPNGFGGVQISPPQEHRVIFSPEWDEDVKRPWYENYQPISYRLESRLGTRDELIDMVKRCNNVGVRIYADAVINNMCGEDAGVTIGSGGSNVNTTAYSFPDVPYSIDEFSVPEGKCPSQSGLVDDYNDAENQVRNCNVFGLLDLLTNSSSVQKAIADYLNDLIGIGVAGFRIDAAKHIWPDDITSIIESLEDLNTDFFPPDTRPFIYLHVIDKDTGEAVTADEYSPIGRVTDFVYGSTVSDVFRDGGGRKIADMQLFGSWGVRLSDGDGLVFIDNYDNQRRDPRGEGILTFADGGYYEMAVAFMLSWPHGFPRVMSSYSFTQDWEGPPADANFTIFSPSFNDNGTCSEDWICEHRWRIVRNMIQWRNVAGDESVQNWASNGYHQAAFSRGDKAFIAINRDYSPIDTIIYTGLPDGTYCNLALGYFDSTDGTCTGETATVSNGATHVYVDNNSENQLFVIHVEAMVDDSSENDTEPDEDYQRTVIFFEKVTVEGQDLFLRGGIDHNVRDGCTTDADTSACAIPIIHHVGGTNYKFNNWKWGDNYLDWYGAENDQGSDNGDFAQGTPSVWTTNETAYFASVEYDGFGYADLNVWGDHYWMADILMDCSKTEDGWFELKAFLKGGEGWESDRNQWESCDGSAGGNRPRATGNHFARCGFINMFTFNGDDCQIDNFS</sequence>
<comment type="cofactor">
    <cofactor evidence="2">
        <name>Ca(2+)</name>
        <dbReference type="ChEBI" id="CHEBI:29108"/>
    </cofactor>
</comment>
<reference evidence="17" key="1">
    <citation type="submission" date="2021-10" db="EMBL/GenBank/DDBJ databases">
        <title>Tropical sea cucumber genome reveals ecological adaptation and Cuvierian tubules defense mechanism.</title>
        <authorList>
            <person name="Chen T."/>
        </authorList>
    </citation>
    <scope>NUCLEOTIDE SEQUENCE</scope>
    <source>
        <strain evidence="17">Nanhai2018</strain>
        <tissue evidence="17">Muscle</tissue>
    </source>
</reference>
<keyword evidence="9" id="KW-0868">Chloride</keyword>
<dbReference type="PRINTS" id="PR00110">
    <property type="entry name" value="ALPHAAMYLASE"/>
</dbReference>
<dbReference type="Gene3D" id="2.60.40.1180">
    <property type="entry name" value="Golgi alpha-mannosidase II"/>
    <property type="match status" value="1"/>
</dbReference>
<feature type="domain" description="Glycosyl hydrolase family 13 catalytic" evidence="16">
    <location>
        <begin position="27"/>
        <end position="414"/>
    </location>
</feature>
<evidence type="ECO:0000259" key="15">
    <source>
        <dbReference type="SMART" id="SM00632"/>
    </source>
</evidence>
<dbReference type="Pfam" id="PF00128">
    <property type="entry name" value="Alpha-amylase"/>
    <property type="match status" value="1"/>
</dbReference>
<dbReference type="OrthoDB" id="550577at2759"/>
<keyword evidence="8" id="KW-0106">Calcium</keyword>
<dbReference type="CDD" id="cd11317">
    <property type="entry name" value="AmyAc_bac_euk_AmyA"/>
    <property type="match status" value="1"/>
</dbReference>
<dbReference type="GO" id="GO:0046872">
    <property type="term" value="F:metal ion binding"/>
    <property type="evidence" value="ECO:0007669"/>
    <property type="project" value="UniProtKB-KW"/>
</dbReference>
<evidence type="ECO:0000256" key="12">
    <source>
        <dbReference type="RuleBase" id="RU003615"/>
    </source>
</evidence>
<dbReference type="AlphaFoldDB" id="A0A9Q1H823"/>
<dbReference type="InterPro" id="IPR013780">
    <property type="entry name" value="Glyco_hydro_b"/>
</dbReference>
<gene>
    <name evidence="17" type="ORF">HOLleu_20528</name>
</gene>
<dbReference type="InterPro" id="IPR006048">
    <property type="entry name" value="A-amylase/branching_C"/>
</dbReference>
<dbReference type="SUPFAM" id="SSF51445">
    <property type="entry name" value="(Trans)glycosidases"/>
    <property type="match status" value="1"/>
</dbReference>
<evidence type="ECO:0000256" key="9">
    <source>
        <dbReference type="ARBA" id="ARBA00023214"/>
    </source>
</evidence>
<keyword evidence="7 13" id="KW-0378">Hydrolase</keyword>
<evidence type="ECO:0000256" key="7">
    <source>
        <dbReference type="ARBA" id="ARBA00022801"/>
    </source>
</evidence>
<keyword evidence="10 13" id="KW-0119">Carbohydrate metabolism</keyword>
<proteinExistence type="inferred from homology"/>
<evidence type="ECO:0000313" key="17">
    <source>
        <dbReference type="EMBL" id="KAJ8036524.1"/>
    </source>
</evidence>
<evidence type="ECO:0000313" key="18">
    <source>
        <dbReference type="Proteomes" id="UP001152320"/>
    </source>
</evidence>
<dbReference type="InterPro" id="IPR006046">
    <property type="entry name" value="Alpha_amylase"/>
</dbReference>
<feature type="chain" id="PRO_5040421207" description="Alpha-amylase" evidence="14">
    <location>
        <begin position="19"/>
        <end position="721"/>
    </location>
</feature>
<dbReference type="SUPFAM" id="SSF51011">
    <property type="entry name" value="Glycosyl hydrolase domain"/>
    <property type="match status" value="1"/>
</dbReference>
<dbReference type="InterPro" id="IPR017853">
    <property type="entry name" value="GH"/>
</dbReference>
<evidence type="ECO:0000256" key="4">
    <source>
        <dbReference type="ARBA" id="ARBA00008061"/>
    </source>
</evidence>
<evidence type="ECO:0000256" key="2">
    <source>
        <dbReference type="ARBA" id="ARBA00001913"/>
    </source>
</evidence>
<evidence type="ECO:0000256" key="5">
    <source>
        <dbReference type="ARBA" id="ARBA00012595"/>
    </source>
</evidence>
<accession>A0A9Q1H823</accession>
<comment type="catalytic activity">
    <reaction evidence="1 13">
        <text>Endohydrolysis of (1-&gt;4)-alpha-D-glucosidic linkages in polysaccharides containing three or more (1-&gt;4)-alpha-linked D-glucose units.</text>
        <dbReference type="EC" id="3.2.1.1"/>
    </reaction>
</comment>
<dbReference type="GO" id="GO:0004556">
    <property type="term" value="F:alpha-amylase activity"/>
    <property type="evidence" value="ECO:0007669"/>
    <property type="project" value="UniProtKB-UniRule"/>
</dbReference>
<keyword evidence="14" id="KW-0732">Signal</keyword>
<evidence type="ECO:0000256" key="6">
    <source>
        <dbReference type="ARBA" id="ARBA00022723"/>
    </source>
</evidence>
<evidence type="ECO:0000256" key="8">
    <source>
        <dbReference type="ARBA" id="ARBA00022837"/>
    </source>
</evidence>